<proteinExistence type="predicted"/>
<dbReference type="AlphaFoldDB" id="A0AAU7D1Z6"/>
<reference evidence="1" key="1">
    <citation type="submission" date="2023-03" db="EMBL/GenBank/DDBJ databases">
        <title>Edaphobacter sp.</title>
        <authorList>
            <person name="Huber K.J."/>
            <person name="Papendorf J."/>
            <person name="Pilke C."/>
            <person name="Bunk B."/>
            <person name="Sproeer C."/>
            <person name="Pester M."/>
        </authorList>
    </citation>
    <scope>NUCLEOTIDE SEQUENCE</scope>
    <source>
        <strain evidence="1">DSM 109919</strain>
        <strain evidence="2">DSM 109920</strain>
    </source>
</reference>
<dbReference type="EMBL" id="CP121194">
    <property type="protein sequence ID" value="XBH11177.1"/>
    <property type="molecule type" value="Genomic_DNA"/>
</dbReference>
<protein>
    <submittedName>
        <fullName evidence="1">DUF4177 domain-containing protein</fullName>
    </submittedName>
</protein>
<accession>A0AAU7D1Z6</accession>
<name>A0AAU7D1Z6_9BACT</name>
<dbReference type="KEGG" id="epl:P4G45_05455"/>
<evidence type="ECO:0000313" key="1">
    <source>
        <dbReference type="EMBL" id="XBH11177.1"/>
    </source>
</evidence>
<sequence length="81" mass="9317">MVKWEYSVITINTEYEVPFEGDLEDSPPSGEIIQSHLKEMGADGWELVSFLPALPMAQKWKGIDSANPWMYHAVFKRQTED</sequence>
<gene>
    <name evidence="1" type="ORF">P4G45_05455</name>
    <name evidence="2" type="ORF">P8936_05425</name>
</gene>
<dbReference type="EMBL" id="CP121195">
    <property type="protein sequence ID" value="XBH14604.1"/>
    <property type="molecule type" value="Genomic_DNA"/>
</dbReference>
<dbReference type="Pfam" id="PF13783">
    <property type="entry name" value="DUF4177"/>
    <property type="match status" value="1"/>
</dbReference>
<accession>A0AAU7DBC5</accession>
<dbReference type="InterPro" id="IPR025234">
    <property type="entry name" value="YjzH-like"/>
</dbReference>
<organism evidence="1">
    <name type="scientific">Edaphobacter paludis</name>
    <dbReference type="NCBI Taxonomy" id="3035702"/>
    <lineage>
        <taxon>Bacteria</taxon>
        <taxon>Pseudomonadati</taxon>
        <taxon>Acidobacteriota</taxon>
        <taxon>Terriglobia</taxon>
        <taxon>Terriglobales</taxon>
        <taxon>Acidobacteriaceae</taxon>
        <taxon>Edaphobacter</taxon>
    </lineage>
</organism>
<evidence type="ECO:0000313" key="2">
    <source>
        <dbReference type="EMBL" id="XBH14604.1"/>
    </source>
</evidence>
<dbReference type="RefSeq" id="WP_348268664.1">
    <property type="nucleotide sequence ID" value="NZ_CP121194.1"/>
</dbReference>